<dbReference type="EMBL" id="JARO02004110">
    <property type="protein sequence ID" value="KPP69123.1"/>
    <property type="molecule type" value="Genomic_DNA"/>
</dbReference>
<proteinExistence type="predicted"/>
<name>A0A0P7YMR3_SCLFO</name>
<accession>A0A0P7YMR3</accession>
<evidence type="ECO:0000313" key="3">
    <source>
        <dbReference type="Proteomes" id="UP000034805"/>
    </source>
</evidence>
<gene>
    <name evidence="2" type="ORF">Z043_112151</name>
</gene>
<evidence type="ECO:0000313" key="2">
    <source>
        <dbReference type="EMBL" id="KPP69123.1"/>
    </source>
</evidence>
<protein>
    <submittedName>
        <fullName evidence="2">Uncharacterized protein</fullName>
    </submittedName>
</protein>
<feature type="region of interest" description="Disordered" evidence="1">
    <location>
        <begin position="1"/>
        <end position="98"/>
    </location>
</feature>
<feature type="compositionally biased region" description="Basic and acidic residues" evidence="1">
    <location>
        <begin position="21"/>
        <end position="35"/>
    </location>
</feature>
<evidence type="ECO:0000256" key="1">
    <source>
        <dbReference type="SAM" id="MobiDB-lite"/>
    </source>
</evidence>
<reference evidence="2 3" key="1">
    <citation type="submission" date="2015-08" db="EMBL/GenBank/DDBJ databases">
        <title>The genome of the Asian arowana (Scleropages formosus).</title>
        <authorList>
            <person name="Tan M.H."/>
            <person name="Gan H.M."/>
            <person name="Croft L.J."/>
            <person name="Austin C.M."/>
        </authorList>
    </citation>
    <scope>NUCLEOTIDE SEQUENCE [LARGE SCALE GENOMIC DNA]</scope>
    <source>
        <strain evidence="2">Aro1</strain>
    </source>
</reference>
<sequence>MRHRRSRSPCPCQLGAGSAEAESRTSRAKEPDRRFFPPQNEPGRAATMVKVSFSSALAQKEPKKEERSEALIADEKVRSASVSRQRPAGPHGDSRTVGSPDFSVHLCGVYGRRVDRSHRTVGLLWTAARFTVRVPLVDVEPKLWSRAGGFKNGGHRGGGGRSGVQG</sequence>
<dbReference type="AlphaFoldDB" id="A0A0P7YMR3"/>
<organism evidence="2 3">
    <name type="scientific">Scleropages formosus</name>
    <name type="common">Asian bonytongue</name>
    <name type="synonym">Osteoglossum formosum</name>
    <dbReference type="NCBI Taxonomy" id="113540"/>
    <lineage>
        <taxon>Eukaryota</taxon>
        <taxon>Metazoa</taxon>
        <taxon>Chordata</taxon>
        <taxon>Craniata</taxon>
        <taxon>Vertebrata</taxon>
        <taxon>Euteleostomi</taxon>
        <taxon>Actinopterygii</taxon>
        <taxon>Neopterygii</taxon>
        <taxon>Teleostei</taxon>
        <taxon>Osteoglossocephala</taxon>
        <taxon>Osteoglossomorpha</taxon>
        <taxon>Osteoglossiformes</taxon>
        <taxon>Osteoglossidae</taxon>
        <taxon>Scleropages</taxon>
    </lineage>
</organism>
<comment type="caution">
    <text evidence="2">The sequence shown here is derived from an EMBL/GenBank/DDBJ whole genome shotgun (WGS) entry which is preliminary data.</text>
</comment>
<dbReference type="Proteomes" id="UP000034805">
    <property type="component" value="Unassembled WGS sequence"/>
</dbReference>
<feature type="compositionally biased region" description="Basic and acidic residues" evidence="1">
    <location>
        <begin position="60"/>
        <end position="78"/>
    </location>
</feature>